<comment type="similarity">
    <text evidence="1">Belongs to the myoviridae tail sheath protein family.</text>
</comment>
<dbReference type="Gene3D" id="3.40.50.11780">
    <property type="match status" value="1"/>
</dbReference>
<evidence type="ECO:0000259" key="4">
    <source>
        <dbReference type="Pfam" id="PF17482"/>
    </source>
</evidence>
<evidence type="ECO:0000313" key="6">
    <source>
        <dbReference type="Proteomes" id="UP000005631"/>
    </source>
</evidence>
<dbReference type="Pfam" id="PF04984">
    <property type="entry name" value="Phage_sheath_1"/>
    <property type="match status" value="1"/>
</dbReference>
<feature type="compositionally biased region" description="Basic and acidic residues" evidence="2">
    <location>
        <begin position="297"/>
        <end position="306"/>
    </location>
</feature>
<dbReference type="Pfam" id="PF17482">
    <property type="entry name" value="Phage_sheath_1C"/>
    <property type="match status" value="1"/>
</dbReference>
<feature type="domain" description="Tail sheath protein C-terminal" evidence="4">
    <location>
        <begin position="456"/>
        <end position="562"/>
    </location>
</feature>
<gene>
    <name evidence="5" type="ordered locus">Oweho_1324</name>
</gene>
<sequence length="567" mass="60702">MPTAMKTPGVYIREQDAFGNSVVPVPTAIPAFIGYTAQTSFNGKSLIGKAVKITSLSEYLAIFGDTAPPFKFSVTAVAEDKTAGGDKGADPAPAAPQPDIILNDNDGYNVAMESVNFRLYAAMKFFYQNGGADCYVMTIGSYMADEASLVSDDFTKAIEYLKKEMEPTMLVIPDAVGLDAGVETEDIGQRFAGAYSLQEAMITHCGEMTNRVAILDIPGGYSEPETDPIQSVEAFRDNVSAGIPKHNSYAAAYYPWLHTTVYQPTEVSIDNVDDASKSVIQTIINKEFGLADTATKAGKDDPKGEGGKPNPKSKAEDKLKSIISNLVATGTGDGTATAETDAADTTEADKVAADLTLKNLSKSYKMIMDHIRESLNLIPPSAAIAGIYTAVDNNEGVWVAPANVGVQGVIAPSINIDHHGQEDLNMPLDGKSVCAIRAFTGRGVLVWGARTLDGNSNDWRYVNVRRTLIYLEQSVKEAAKAYVFAPNDGSTWVNVKSMISNFLINFWKQGGLVGPTPADAFSVNVGLGSTMTGDDVLNGIMRVSVKVAVSRPAEFIEITFQQEMQKA</sequence>
<evidence type="ECO:0000256" key="1">
    <source>
        <dbReference type="ARBA" id="ARBA00008005"/>
    </source>
</evidence>
<organism evidence="5 6">
    <name type="scientific">Owenweeksia hongkongensis (strain DSM 17368 / CIP 108786 / JCM 12287 / NRRL B-23963 / UST20020801)</name>
    <dbReference type="NCBI Taxonomy" id="926562"/>
    <lineage>
        <taxon>Bacteria</taxon>
        <taxon>Pseudomonadati</taxon>
        <taxon>Bacteroidota</taxon>
        <taxon>Flavobacteriia</taxon>
        <taxon>Flavobacteriales</taxon>
        <taxon>Owenweeksiaceae</taxon>
        <taxon>Owenweeksia</taxon>
    </lineage>
</organism>
<dbReference type="PATRIC" id="fig|926562.3.peg.1335"/>
<feature type="region of interest" description="Disordered" evidence="2">
    <location>
        <begin position="294"/>
        <end position="316"/>
    </location>
</feature>
<name>G8R6Y8_OWEHD</name>
<keyword evidence="6" id="KW-1185">Reference proteome</keyword>
<accession>G8R6Y8</accession>
<evidence type="ECO:0000313" key="5">
    <source>
        <dbReference type="EMBL" id="AEV32323.1"/>
    </source>
</evidence>
<dbReference type="AlphaFoldDB" id="G8R6Y8"/>
<dbReference type="EMBL" id="CP003156">
    <property type="protein sequence ID" value="AEV32323.1"/>
    <property type="molecule type" value="Genomic_DNA"/>
</dbReference>
<dbReference type="InterPro" id="IPR052042">
    <property type="entry name" value="Tail_sheath_structural"/>
</dbReference>
<dbReference type="PANTHER" id="PTHR35861:SF1">
    <property type="entry name" value="PHAGE TAIL SHEATH PROTEIN"/>
    <property type="match status" value="1"/>
</dbReference>
<dbReference type="InterPro" id="IPR020287">
    <property type="entry name" value="Tail_sheath_C"/>
</dbReference>
<evidence type="ECO:0000256" key="2">
    <source>
        <dbReference type="SAM" id="MobiDB-lite"/>
    </source>
</evidence>
<dbReference type="PANTHER" id="PTHR35861">
    <property type="match status" value="1"/>
</dbReference>
<feature type="domain" description="Tail sheath protein subtilisin-like" evidence="3">
    <location>
        <begin position="337"/>
        <end position="452"/>
    </location>
</feature>
<dbReference type="STRING" id="926562.Oweho_1324"/>
<dbReference type="eggNOG" id="COG3497">
    <property type="taxonomic scope" value="Bacteria"/>
</dbReference>
<proteinExistence type="inferred from homology"/>
<protein>
    <submittedName>
        <fullName evidence="5">Phage tail sheath protein FI</fullName>
    </submittedName>
</protein>
<reference evidence="5 6" key="1">
    <citation type="journal article" date="2012" name="Stand. Genomic Sci.">
        <title>Genome sequence of the orange-pigmented seawater bacterium Owenweeksia hongkongensis type strain (UST20020801(T)).</title>
        <authorList>
            <person name="Riedel T."/>
            <person name="Held B."/>
            <person name="Nolan M."/>
            <person name="Lucas S."/>
            <person name="Lapidus A."/>
            <person name="Tice H."/>
            <person name="Del Rio T.G."/>
            <person name="Cheng J.F."/>
            <person name="Han C."/>
            <person name="Tapia R."/>
            <person name="Goodwin L.A."/>
            <person name="Pitluck S."/>
            <person name="Liolios K."/>
            <person name="Mavromatis K."/>
            <person name="Pagani I."/>
            <person name="Ivanova N."/>
            <person name="Mikhailova N."/>
            <person name="Pati A."/>
            <person name="Chen A."/>
            <person name="Palaniappan K."/>
            <person name="Rohde M."/>
            <person name="Tindall B.J."/>
            <person name="Detter J.C."/>
            <person name="Goker M."/>
            <person name="Woyke T."/>
            <person name="Bristow J."/>
            <person name="Eisen J.A."/>
            <person name="Markowitz V."/>
            <person name="Hugenholtz P."/>
            <person name="Klenk H.P."/>
            <person name="Kyrpides N.C."/>
        </authorList>
    </citation>
    <scope>NUCLEOTIDE SEQUENCE</scope>
    <source>
        <strain evidence="6">DSM 17368 / JCM 12287 / NRRL B-23963</strain>
    </source>
</reference>
<dbReference type="HOGENOM" id="CLU_009303_2_0_10"/>
<evidence type="ECO:0000259" key="3">
    <source>
        <dbReference type="Pfam" id="PF04984"/>
    </source>
</evidence>
<dbReference type="InterPro" id="IPR035089">
    <property type="entry name" value="Phage_sheath_subtilisin"/>
</dbReference>
<dbReference type="KEGG" id="oho:Oweho_1324"/>
<dbReference type="OrthoDB" id="9767864at2"/>
<dbReference type="RefSeq" id="WP_014201679.1">
    <property type="nucleotide sequence ID" value="NC_016599.1"/>
</dbReference>
<dbReference type="Proteomes" id="UP000005631">
    <property type="component" value="Chromosome"/>
</dbReference>